<protein>
    <submittedName>
        <fullName evidence="3">Phytanoyl-CoA dioxygenase family protein</fullName>
    </submittedName>
</protein>
<evidence type="ECO:0000256" key="2">
    <source>
        <dbReference type="SAM" id="MobiDB-lite"/>
    </source>
</evidence>
<keyword evidence="4" id="KW-1185">Reference proteome</keyword>
<dbReference type="GO" id="GO:0051213">
    <property type="term" value="F:dioxygenase activity"/>
    <property type="evidence" value="ECO:0007669"/>
    <property type="project" value="UniProtKB-KW"/>
</dbReference>
<sequence length="271" mass="29971">MTTTSLPALDNYIEIPATAADSFRSNGHVLIPGVLDAIEAAAWRKVISGAAMRYNTEHRALAERDTYGKAFLQIMNLWEMDDDVKQFTQARRFGKIAAQLLGVDNVRIYHDQALYKEPGGGLTPWHQDQYYWPLNTPKTVTMWMPLIDITEEMGMLTFASGSQKAGFIGNIAISDESESTFETFVKEQGYSISRPLSMKAGDATWHYGWTLHSAPGNAAAVTREVMTIIFMAGDAMVTEPQNDHQENDRQRWLGGLAPGSPAASALNPLVL</sequence>
<proteinExistence type="predicted"/>
<reference evidence="3 4" key="1">
    <citation type="submission" date="2021-04" db="EMBL/GenBank/DDBJ databases">
        <title>Chitinophaga sp. nov., isolated from the rhizosphere soil.</title>
        <authorList>
            <person name="He S."/>
        </authorList>
    </citation>
    <scope>NUCLEOTIDE SEQUENCE [LARGE SCALE GENOMIC DNA]</scope>
    <source>
        <strain evidence="3 4">2R12</strain>
    </source>
</reference>
<dbReference type="Proteomes" id="UP000676386">
    <property type="component" value="Unassembled WGS sequence"/>
</dbReference>
<name>A0ABS5J9Z5_9BACT</name>
<feature type="compositionally biased region" description="Basic and acidic residues" evidence="2">
    <location>
        <begin position="241"/>
        <end position="251"/>
    </location>
</feature>
<evidence type="ECO:0000313" key="3">
    <source>
        <dbReference type="EMBL" id="MBS0032029.1"/>
    </source>
</evidence>
<accession>A0ABS5J9Z5</accession>
<keyword evidence="3" id="KW-0223">Dioxygenase</keyword>
<gene>
    <name evidence="3" type="ORF">KE626_32150</name>
</gene>
<dbReference type="PANTHER" id="PTHR20883">
    <property type="entry name" value="PHYTANOYL-COA DIOXYGENASE DOMAIN CONTAINING 1"/>
    <property type="match status" value="1"/>
</dbReference>
<feature type="region of interest" description="Disordered" evidence="2">
    <location>
        <begin position="240"/>
        <end position="259"/>
    </location>
</feature>
<comment type="cofactor">
    <cofactor evidence="1">
        <name>Fe(2+)</name>
        <dbReference type="ChEBI" id="CHEBI:29033"/>
    </cofactor>
</comment>
<evidence type="ECO:0000256" key="1">
    <source>
        <dbReference type="ARBA" id="ARBA00001954"/>
    </source>
</evidence>
<dbReference type="PANTHER" id="PTHR20883:SF48">
    <property type="entry name" value="ECTOINE DIOXYGENASE"/>
    <property type="match status" value="1"/>
</dbReference>
<comment type="caution">
    <text evidence="3">The sequence shown here is derived from an EMBL/GenBank/DDBJ whole genome shotgun (WGS) entry which is preliminary data.</text>
</comment>
<dbReference type="Pfam" id="PF05721">
    <property type="entry name" value="PhyH"/>
    <property type="match status" value="1"/>
</dbReference>
<dbReference type="EMBL" id="JAGTXB010000027">
    <property type="protein sequence ID" value="MBS0032029.1"/>
    <property type="molecule type" value="Genomic_DNA"/>
</dbReference>
<dbReference type="SUPFAM" id="SSF51197">
    <property type="entry name" value="Clavaminate synthase-like"/>
    <property type="match status" value="1"/>
</dbReference>
<dbReference type="InterPro" id="IPR008775">
    <property type="entry name" value="Phytyl_CoA_dOase-like"/>
</dbReference>
<dbReference type="RefSeq" id="WP_211977189.1">
    <property type="nucleotide sequence ID" value="NZ_CBFHAM010000018.1"/>
</dbReference>
<evidence type="ECO:0000313" key="4">
    <source>
        <dbReference type="Proteomes" id="UP000676386"/>
    </source>
</evidence>
<keyword evidence="3" id="KW-0560">Oxidoreductase</keyword>
<dbReference type="Gene3D" id="2.60.120.620">
    <property type="entry name" value="q2cbj1_9rhob like domain"/>
    <property type="match status" value="1"/>
</dbReference>
<organism evidence="3 4">
    <name type="scientific">Chitinophaga hostae</name>
    <dbReference type="NCBI Taxonomy" id="2831022"/>
    <lineage>
        <taxon>Bacteria</taxon>
        <taxon>Pseudomonadati</taxon>
        <taxon>Bacteroidota</taxon>
        <taxon>Chitinophagia</taxon>
        <taxon>Chitinophagales</taxon>
        <taxon>Chitinophagaceae</taxon>
        <taxon>Chitinophaga</taxon>
    </lineage>
</organism>